<organism evidence="2">
    <name type="scientific">freshwater metagenome</name>
    <dbReference type="NCBI Taxonomy" id="449393"/>
    <lineage>
        <taxon>unclassified sequences</taxon>
        <taxon>metagenomes</taxon>
        <taxon>ecological metagenomes</taxon>
    </lineage>
</organism>
<gene>
    <name evidence="2" type="ORF">UFOPK1599_00967</name>
    <name evidence="3" type="ORF">UFOPK1894_00614</name>
    <name evidence="4" type="ORF">UFOPK2179_00550</name>
    <name evidence="5" type="ORF">UFOPK4125_00533</name>
</gene>
<keyword evidence="1" id="KW-0472">Membrane</keyword>
<proteinExistence type="predicted"/>
<dbReference type="Gene3D" id="3.30.70.2970">
    <property type="entry name" value="Protein of unknown function (DUF541), domain 2"/>
    <property type="match status" value="1"/>
</dbReference>
<dbReference type="PANTHER" id="PTHR34387">
    <property type="entry name" value="SLR1258 PROTEIN"/>
    <property type="match status" value="1"/>
</dbReference>
<keyword evidence="1" id="KW-1133">Transmembrane helix</keyword>
<keyword evidence="1" id="KW-0812">Transmembrane</keyword>
<evidence type="ECO:0000313" key="5">
    <source>
        <dbReference type="EMBL" id="CAB5022483.1"/>
    </source>
</evidence>
<dbReference type="PANTHER" id="PTHR34387:SF1">
    <property type="entry name" value="PERIPLASMIC IMMUNOGENIC PROTEIN"/>
    <property type="match status" value="1"/>
</dbReference>
<evidence type="ECO:0000256" key="1">
    <source>
        <dbReference type="SAM" id="Phobius"/>
    </source>
</evidence>
<protein>
    <submittedName>
        <fullName evidence="2">Unannotated protein</fullName>
    </submittedName>
</protein>
<evidence type="ECO:0000313" key="2">
    <source>
        <dbReference type="EMBL" id="CAB4568662.1"/>
    </source>
</evidence>
<feature type="transmembrane region" description="Helical" evidence="1">
    <location>
        <begin position="27"/>
        <end position="46"/>
    </location>
</feature>
<dbReference type="EMBL" id="CAEZTE010000071">
    <property type="protein sequence ID" value="CAB4568662.1"/>
    <property type="molecule type" value="Genomic_DNA"/>
</dbReference>
<reference evidence="2" key="1">
    <citation type="submission" date="2020-05" db="EMBL/GenBank/DDBJ databases">
        <authorList>
            <person name="Chiriac C."/>
            <person name="Salcher M."/>
            <person name="Ghai R."/>
            <person name="Kavagutti S V."/>
        </authorList>
    </citation>
    <scope>NUCLEOTIDE SEQUENCE</scope>
</reference>
<dbReference type="AlphaFoldDB" id="A0A6J6DX54"/>
<dbReference type="EMBL" id="CAFBPR010000080">
    <property type="protein sequence ID" value="CAB5022483.1"/>
    <property type="molecule type" value="Genomic_DNA"/>
</dbReference>
<evidence type="ECO:0000313" key="3">
    <source>
        <dbReference type="EMBL" id="CAB4615815.1"/>
    </source>
</evidence>
<dbReference type="EMBL" id="CAEZWC010000049">
    <property type="protein sequence ID" value="CAB4647663.1"/>
    <property type="molecule type" value="Genomic_DNA"/>
</dbReference>
<accession>A0A6J6DX54</accession>
<dbReference type="InterPro" id="IPR007497">
    <property type="entry name" value="SIMPL/DUF541"/>
</dbReference>
<dbReference type="Gene3D" id="3.30.110.170">
    <property type="entry name" value="Protein of unknown function (DUF541), domain 1"/>
    <property type="match status" value="1"/>
</dbReference>
<evidence type="ECO:0000313" key="4">
    <source>
        <dbReference type="EMBL" id="CAB4647663.1"/>
    </source>
</evidence>
<sequence>MASKKSASKVITAPNPKAIDLSPNQKLALGIAVILVALFALSAAIFSKVDNKYPNTISLSATGSAEAVPDAIKVSATASILANRSSSALEQLSQVADQMRAVLSENSIDAKNISSANLSLYPEYSYLPNGGRSLLGYRALQNFEINILDSKQAALVIDQMVARSGDDLQINSISSYLSDPTAATEKARADAMAQAKAKGEAYAKLADEDLGDVVSINEDNNQGQAVPMQMAKDSGGSTSFDMGLSKVSVSIFITYELD</sequence>
<dbReference type="InterPro" id="IPR052022">
    <property type="entry name" value="26kDa_periplasmic_antigen"/>
</dbReference>
<name>A0A6J6DX54_9ZZZZ</name>
<dbReference type="GO" id="GO:0006974">
    <property type="term" value="P:DNA damage response"/>
    <property type="evidence" value="ECO:0007669"/>
    <property type="project" value="TreeGrafter"/>
</dbReference>
<dbReference type="Pfam" id="PF04402">
    <property type="entry name" value="SIMPL"/>
    <property type="match status" value="1"/>
</dbReference>
<dbReference type="EMBL" id="CAEZVA010000040">
    <property type="protein sequence ID" value="CAB4615815.1"/>
    <property type="molecule type" value="Genomic_DNA"/>
</dbReference>